<reference evidence="1" key="1">
    <citation type="thesis" date="2021" institute="BYU ScholarsArchive" country="Provo, UT, USA">
        <title>Applications of and Algorithms for Genome Assembly and Genomic Analyses with an Emphasis on Marine Teleosts.</title>
        <authorList>
            <person name="Pickett B.D."/>
        </authorList>
    </citation>
    <scope>NUCLEOTIDE SEQUENCE</scope>
    <source>
        <strain evidence="1">HI-2016</strain>
    </source>
</reference>
<accession>A0A8T2MYM3</accession>
<dbReference type="AlphaFoldDB" id="A0A8T2MYM3"/>
<protein>
    <submittedName>
        <fullName evidence="1">Uncharacterized protein</fullName>
    </submittedName>
</protein>
<gene>
    <name evidence="1" type="ORF">JZ751_012955</name>
</gene>
<sequence length="65" mass="7169">MPPPPNHPVRLLSSSSMINSRVEHLLLHPLYLWPSILGVTSSPGIGSARELKRINYRYSASDDSG</sequence>
<organism evidence="1 2">
    <name type="scientific">Albula glossodonta</name>
    <name type="common">roundjaw bonefish</name>
    <dbReference type="NCBI Taxonomy" id="121402"/>
    <lineage>
        <taxon>Eukaryota</taxon>
        <taxon>Metazoa</taxon>
        <taxon>Chordata</taxon>
        <taxon>Craniata</taxon>
        <taxon>Vertebrata</taxon>
        <taxon>Euteleostomi</taxon>
        <taxon>Actinopterygii</taxon>
        <taxon>Neopterygii</taxon>
        <taxon>Teleostei</taxon>
        <taxon>Albuliformes</taxon>
        <taxon>Albulidae</taxon>
        <taxon>Albula</taxon>
    </lineage>
</organism>
<dbReference type="Proteomes" id="UP000824540">
    <property type="component" value="Unassembled WGS sequence"/>
</dbReference>
<proteinExistence type="predicted"/>
<evidence type="ECO:0000313" key="2">
    <source>
        <dbReference type="Proteomes" id="UP000824540"/>
    </source>
</evidence>
<keyword evidence="2" id="KW-1185">Reference proteome</keyword>
<evidence type="ECO:0000313" key="1">
    <source>
        <dbReference type="EMBL" id="KAG9333235.1"/>
    </source>
</evidence>
<name>A0A8T2MYM3_9TELE</name>
<comment type="caution">
    <text evidence="1">The sequence shown here is derived from an EMBL/GenBank/DDBJ whole genome shotgun (WGS) entry which is preliminary data.</text>
</comment>
<dbReference type="EMBL" id="JAFBMS010000209">
    <property type="protein sequence ID" value="KAG9333235.1"/>
    <property type="molecule type" value="Genomic_DNA"/>
</dbReference>